<comment type="caution">
    <text evidence="3">The sequence shown here is derived from an EMBL/GenBank/DDBJ whole genome shotgun (WGS) entry which is preliminary data.</text>
</comment>
<dbReference type="EMBL" id="JAACNO010000601">
    <property type="protein sequence ID" value="KAF4146523.1"/>
    <property type="molecule type" value="Genomic_DNA"/>
</dbReference>
<dbReference type="Proteomes" id="UP000704712">
    <property type="component" value="Unassembled WGS sequence"/>
</dbReference>
<dbReference type="GO" id="GO:0003677">
    <property type="term" value="F:DNA binding"/>
    <property type="evidence" value="ECO:0007669"/>
    <property type="project" value="UniProtKB-KW"/>
</dbReference>
<keyword evidence="1 3" id="KW-0238">DNA-binding</keyword>
<evidence type="ECO:0000259" key="2">
    <source>
        <dbReference type="PROSITE" id="PS51253"/>
    </source>
</evidence>
<dbReference type="Pfam" id="PF03221">
    <property type="entry name" value="HTH_Tnp_Tc5"/>
    <property type="match status" value="1"/>
</dbReference>
<protein>
    <submittedName>
        <fullName evidence="3">Tc5 transposase DNA-binding domain</fullName>
    </submittedName>
</protein>
<evidence type="ECO:0000256" key="1">
    <source>
        <dbReference type="ARBA" id="ARBA00023125"/>
    </source>
</evidence>
<dbReference type="InterPro" id="IPR006600">
    <property type="entry name" value="HTH_CenpB_DNA-bd_dom"/>
</dbReference>
<proteinExistence type="predicted"/>
<gene>
    <name evidence="3" type="ORF">GN958_ATG04296</name>
</gene>
<dbReference type="SUPFAM" id="SSF46689">
    <property type="entry name" value="Homeodomain-like"/>
    <property type="match status" value="1"/>
</dbReference>
<name>A0A8S9V1P2_PHYIN</name>
<dbReference type="PROSITE" id="PS51253">
    <property type="entry name" value="HTH_CENPB"/>
    <property type="match status" value="1"/>
</dbReference>
<evidence type="ECO:0000313" key="4">
    <source>
        <dbReference type="Proteomes" id="UP000704712"/>
    </source>
</evidence>
<dbReference type="Gene3D" id="1.10.10.60">
    <property type="entry name" value="Homeodomain-like"/>
    <property type="match status" value="1"/>
</dbReference>
<organism evidence="3 4">
    <name type="scientific">Phytophthora infestans</name>
    <name type="common">Potato late blight agent</name>
    <name type="synonym">Botrytis infestans</name>
    <dbReference type="NCBI Taxonomy" id="4787"/>
    <lineage>
        <taxon>Eukaryota</taxon>
        <taxon>Sar</taxon>
        <taxon>Stramenopiles</taxon>
        <taxon>Oomycota</taxon>
        <taxon>Peronosporomycetes</taxon>
        <taxon>Peronosporales</taxon>
        <taxon>Peronosporaceae</taxon>
        <taxon>Phytophthora</taxon>
    </lineage>
</organism>
<evidence type="ECO:0000313" key="3">
    <source>
        <dbReference type="EMBL" id="KAF4146523.1"/>
    </source>
</evidence>
<reference evidence="3" key="1">
    <citation type="submission" date="2020-03" db="EMBL/GenBank/DDBJ databases">
        <title>Hybrid Assembly of Korean Phytophthora infestans isolates.</title>
        <authorList>
            <person name="Prokchorchik M."/>
            <person name="Lee Y."/>
            <person name="Seo J."/>
            <person name="Cho J.-H."/>
            <person name="Park Y.-E."/>
            <person name="Jang D.-C."/>
            <person name="Im J.-S."/>
            <person name="Choi J.-G."/>
            <person name="Park H.-J."/>
            <person name="Lee G.-B."/>
            <person name="Lee Y.-G."/>
            <person name="Hong S.-Y."/>
            <person name="Cho K."/>
            <person name="Sohn K.H."/>
        </authorList>
    </citation>
    <scope>NUCLEOTIDE SEQUENCE</scope>
    <source>
        <strain evidence="3">KR_2_A2</strain>
    </source>
</reference>
<accession>A0A8S9V1P2</accession>
<feature type="domain" description="HTH CENPB-type" evidence="2">
    <location>
        <begin position="5"/>
        <end position="78"/>
    </location>
</feature>
<sequence length="121" mass="13427">MKRRREVGSAKTLPDGAEICIFEWLVALRRNGIPVSATMLQLEALDIAAMYYIPSTAFAASSTWMASYLSRYSLSLRTRTRQGQASPADSEDVAQHFAATVLHRIVEECIETVFDADQNAV</sequence>
<dbReference type="InterPro" id="IPR009057">
    <property type="entry name" value="Homeodomain-like_sf"/>
</dbReference>
<dbReference type="AlphaFoldDB" id="A0A8S9V1P2"/>